<accession>A0A9D3WXW5</accession>
<dbReference type="EMBL" id="JAHDVG010000485">
    <property type="protein sequence ID" value="KAH1169358.1"/>
    <property type="molecule type" value="Genomic_DNA"/>
</dbReference>
<reference evidence="1" key="1">
    <citation type="submission" date="2021-09" db="EMBL/GenBank/DDBJ databases">
        <title>The genome of Mauremys mutica provides insights into the evolution of semi-aquatic lifestyle.</title>
        <authorList>
            <person name="Gong S."/>
            <person name="Gao Y."/>
        </authorList>
    </citation>
    <scope>NUCLEOTIDE SEQUENCE</scope>
    <source>
        <strain evidence="1">MM-2020</strain>
        <tissue evidence="1">Muscle</tissue>
    </source>
</reference>
<evidence type="ECO:0000313" key="1">
    <source>
        <dbReference type="EMBL" id="KAH1169358.1"/>
    </source>
</evidence>
<proteinExistence type="predicted"/>
<gene>
    <name evidence="1" type="ORF">KIL84_013948</name>
</gene>
<sequence length="99" mass="10894">MPANPDSSALVPAYTTKITSAKKSKYNPTVSSILSSLAVQMVKTWFSPSLQTELHLFICKPGISSRNDPSPSFTLTVSCRYLLGLKMQLSKEDNQIQDL</sequence>
<dbReference type="Proteomes" id="UP000827986">
    <property type="component" value="Unassembled WGS sequence"/>
</dbReference>
<name>A0A9D3WXW5_9SAUR</name>
<keyword evidence="2" id="KW-1185">Reference proteome</keyword>
<organism evidence="1 2">
    <name type="scientific">Mauremys mutica</name>
    <name type="common">yellowpond turtle</name>
    <dbReference type="NCBI Taxonomy" id="74926"/>
    <lineage>
        <taxon>Eukaryota</taxon>
        <taxon>Metazoa</taxon>
        <taxon>Chordata</taxon>
        <taxon>Craniata</taxon>
        <taxon>Vertebrata</taxon>
        <taxon>Euteleostomi</taxon>
        <taxon>Archelosauria</taxon>
        <taxon>Testudinata</taxon>
        <taxon>Testudines</taxon>
        <taxon>Cryptodira</taxon>
        <taxon>Durocryptodira</taxon>
        <taxon>Testudinoidea</taxon>
        <taxon>Geoemydidae</taxon>
        <taxon>Geoemydinae</taxon>
        <taxon>Mauremys</taxon>
    </lineage>
</organism>
<dbReference type="AlphaFoldDB" id="A0A9D3WXW5"/>
<comment type="caution">
    <text evidence="1">The sequence shown here is derived from an EMBL/GenBank/DDBJ whole genome shotgun (WGS) entry which is preliminary data.</text>
</comment>
<protein>
    <submittedName>
        <fullName evidence="1">Uncharacterized protein</fullName>
    </submittedName>
</protein>
<evidence type="ECO:0000313" key="2">
    <source>
        <dbReference type="Proteomes" id="UP000827986"/>
    </source>
</evidence>